<feature type="domain" description="DUF362" evidence="1">
    <location>
        <begin position="24"/>
        <end position="169"/>
    </location>
</feature>
<proteinExistence type="predicted"/>
<feature type="non-terminal residue" evidence="2">
    <location>
        <position position="1"/>
    </location>
</feature>
<organism evidence="2">
    <name type="scientific">marine metagenome</name>
    <dbReference type="NCBI Taxonomy" id="408172"/>
    <lineage>
        <taxon>unclassified sequences</taxon>
        <taxon>metagenomes</taxon>
        <taxon>ecological metagenomes</taxon>
    </lineage>
</organism>
<feature type="non-terminal residue" evidence="2">
    <location>
        <position position="300"/>
    </location>
</feature>
<name>A0A382TNH8_9ZZZZ</name>
<reference evidence="2" key="1">
    <citation type="submission" date="2018-05" db="EMBL/GenBank/DDBJ databases">
        <authorList>
            <person name="Lanie J.A."/>
            <person name="Ng W.-L."/>
            <person name="Kazmierczak K.M."/>
            <person name="Andrzejewski T.M."/>
            <person name="Davidsen T.M."/>
            <person name="Wayne K.J."/>
            <person name="Tettelin H."/>
            <person name="Glass J.I."/>
            <person name="Rusch D."/>
            <person name="Podicherti R."/>
            <person name="Tsui H.-C.T."/>
            <person name="Winkler M.E."/>
        </authorList>
    </citation>
    <scope>NUCLEOTIDE SEQUENCE</scope>
</reference>
<dbReference type="AlphaFoldDB" id="A0A382TNH8"/>
<protein>
    <recommendedName>
        <fullName evidence="1">DUF362 domain-containing protein</fullName>
    </recommendedName>
</protein>
<evidence type="ECO:0000259" key="1">
    <source>
        <dbReference type="Pfam" id="PF04015"/>
    </source>
</evidence>
<dbReference type="EMBL" id="UINC01137582">
    <property type="protein sequence ID" value="SVD23008.1"/>
    <property type="molecule type" value="Genomic_DNA"/>
</dbReference>
<dbReference type="InterPro" id="IPR007160">
    <property type="entry name" value="DUF362"/>
</dbReference>
<evidence type="ECO:0000313" key="2">
    <source>
        <dbReference type="EMBL" id="SVD23008.1"/>
    </source>
</evidence>
<dbReference type="Pfam" id="PF04015">
    <property type="entry name" value="DUF362"/>
    <property type="match status" value="1"/>
</dbReference>
<sequence>RGGSVEDGFAVAGHRETVAELRAMGIDIDCFDLNFDRAYDLRPEGGALAHEEYSIAAAIIDADTWINIPVAKTHGAKITCSLKNHFGILPGTIYGWSKSTGTAQHGPMPHSPRVLDEAWIDLYNVSRVDLNVVDMIRGSETGPFEKDNTHRSNTILAGANPIATDLVVAKLMGFNPDDFEFAALAARRGLGPRFIEDVQILGVEDPTALVSRWKKAGVTYGGGRGEWGQHANYGMGPREWTLLGPLPRDHAFDEEQLKALSPVPGEEGWSPLVWFGHDKIDLDKQYDDPVNCAVYGFTEF</sequence>
<gene>
    <name evidence="2" type="ORF">METZ01_LOCUS375862</name>
</gene>
<accession>A0A382TNH8</accession>